<dbReference type="PANTHER" id="PTHR21645:SF22">
    <property type="entry name" value="GLYCOSYLTRANSFERASE FAMILY 92 PROTEIN"/>
    <property type="match status" value="1"/>
</dbReference>
<dbReference type="GO" id="GO:0016757">
    <property type="term" value="F:glycosyltransferase activity"/>
    <property type="evidence" value="ECO:0007669"/>
    <property type="project" value="UniProtKB-UniRule"/>
</dbReference>
<evidence type="ECO:0000256" key="2">
    <source>
        <dbReference type="ARBA" id="ARBA00007647"/>
    </source>
</evidence>
<dbReference type="AlphaFoldDB" id="A0A9P1IYD4"/>
<evidence type="ECO:0000256" key="7">
    <source>
        <dbReference type="ARBA" id="ARBA00023136"/>
    </source>
</evidence>
<evidence type="ECO:0000313" key="9">
    <source>
        <dbReference type="EMBL" id="CAI5452459.1"/>
    </source>
</evidence>
<dbReference type="Proteomes" id="UP001152747">
    <property type="component" value="Unassembled WGS sequence"/>
</dbReference>
<comment type="caution">
    <text evidence="9">The sequence shown here is derived from an EMBL/GenBank/DDBJ whole genome shotgun (WGS) entry which is preliminary data.</text>
</comment>
<protein>
    <recommendedName>
        <fullName evidence="8">Glycosyltransferase family 92 protein</fullName>
        <ecNumber evidence="8">2.4.1.-</ecNumber>
    </recommendedName>
</protein>
<evidence type="ECO:0000256" key="3">
    <source>
        <dbReference type="ARBA" id="ARBA00022676"/>
    </source>
</evidence>
<dbReference type="Pfam" id="PF01697">
    <property type="entry name" value="Glyco_transf_92"/>
    <property type="match status" value="1"/>
</dbReference>
<comment type="similarity">
    <text evidence="2 8">Belongs to the glycosyltransferase 92 family.</text>
</comment>
<dbReference type="InterPro" id="IPR008166">
    <property type="entry name" value="Glyco_transf_92"/>
</dbReference>
<sequence>MNPSFSLKTIFKLLAIFVIVYVVFYPEPDGNSEIIDTKRTNMDRLRISHSFINNVYYYKNSKSLGKNAVAIVMVTDQWSHNMTEIPLTIIGKNETSKVKSTTRSQMDGVTTCRYITTVALTNTVENPESLEIQSRNGEIMSIPFKHAKTTAPSKVMICISPQFAAEQWQLFIMHVHISRHFGAHMHIYITSIIESYFKIMLEYEKAGYVTIQQWIRMKFIDPKSDYFDPNPHVEWRNQAGAQTDCLLQYKEAVDYIAFFDIDDLLFPKYATSYWEEFNYMYSLRPASSSLYYKRREHEFLKPSTLDKFNFIEIVGSLRSSPSLKSGKVVIQPEKYNSTWIHFSQNHSKRSRFEIRSPHLVHVQRPKQQNGNDTIKDLWKMTFDQLNETIREMDVLALQLDFLMRKNDSEVIQEMQHRLPDSDFYLPIVFKCYYDRFYSWAFDAKQQSDNFGTCPNADECYLPQRQEYPCIHSDANYKSGPKMKPFSFHYATDITWSDQIGCYQ</sequence>
<dbReference type="EC" id="2.4.1.-" evidence="8"/>
<evidence type="ECO:0000256" key="6">
    <source>
        <dbReference type="ARBA" id="ARBA00022989"/>
    </source>
</evidence>
<accession>A0A9P1IYD4</accession>
<evidence type="ECO:0000256" key="8">
    <source>
        <dbReference type="RuleBase" id="RU366017"/>
    </source>
</evidence>
<comment type="subcellular location">
    <subcellularLocation>
        <location evidence="1">Membrane</location>
        <topology evidence="1">Single-pass membrane protein</topology>
    </subcellularLocation>
</comment>
<gene>
    <name evidence="9" type="ORF">CAMP_LOCUS15096</name>
</gene>
<reference evidence="9" key="1">
    <citation type="submission" date="2022-11" db="EMBL/GenBank/DDBJ databases">
        <authorList>
            <person name="Kikuchi T."/>
        </authorList>
    </citation>
    <scope>NUCLEOTIDE SEQUENCE</scope>
    <source>
        <strain evidence="9">PS1010</strain>
    </source>
</reference>
<keyword evidence="4 8" id="KW-0808">Transferase</keyword>
<keyword evidence="6" id="KW-1133">Transmembrane helix</keyword>
<dbReference type="EMBL" id="CANHGI010000005">
    <property type="protein sequence ID" value="CAI5452459.1"/>
    <property type="molecule type" value="Genomic_DNA"/>
</dbReference>
<dbReference type="InterPro" id="IPR052012">
    <property type="entry name" value="GTase_92"/>
</dbReference>
<keyword evidence="5" id="KW-0812">Transmembrane</keyword>
<dbReference type="GO" id="GO:0016020">
    <property type="term" value="C:membrane"/>
    <property type="evidence" value="ECO:0007669"/>
    <property type="project" value="UniProtKB-SubCell"/>
</dbReference>
<keyword evidence="7" id="KW-0472">Membrane</keyword>
<name>A0A9P1IYD4_9PELO</name>
<organism evidence="9 10">
    <name type="scientific">Caenorhabditis angaria</name>
    <dbReference type="NCBI Taxonomy" id="860376"/>
    <lineage>
        <taxon>Eukaryota</taxon>
        <taxon>Metazoa</taxon>
        <taxon>Ecdysozoa</taxon>
        <taxon>Nematoda</taxon>
        <taxon>Chromadorea</taxon>
        <taxon>Rhabditida</taxon>
        <taxon>Rhabditina</taxon>
        <taxon>Rhabditomorpha</taxon>
        <taxon>Rhabditoidea</taxon>
        <taxon>Rhabditidae</taxon>
        <taxon>Peloderinae</taxon>
        <taxon>Caenorhabditis</taxon>
    </lineage>
</organism>
<proteinExistence type="inferred from homology"/>
<keyword evidence="3 8" id="KW-0328">Glycosyltransferase</keyword>
<evidence type="ECO:0000256" key="1">
    <source>
        <dbReference type="ARBA" id="ARBA00004167"/>
    </source>
</evidence>
<evidence type="ECO:0000313" key="10">
    <source>
        <dbReference type="Proteomes" id="UP001152747"/>
    </source>
</evidence>
<dbReference type="OrthoDB" id="5809216at2759"/>
<dbReference type="PANTHER" id="PTHR21645">
    <property type="entry name" value="GLYCOSYLTRANSFERASE FAMILY 92 PROTEIN"/>
    <property type="match status" value="1"/>
</dbReference>
<evidence type="ECO:0000256" key="5">
    <source>
        <dbReference type="ARBA" id="ARBA00022692"/>
    </source>
</evidence>
<keyword evidence="10" id="KW-1185">Reference proteome</keyword>
<evidence type="ECO:0000256" key="4">
    <source>
        <dbReference type="ARBA" id="ARBA00022679"/>
    </source>
</evidence>